<gene>
    <name evidence="1" type="ORF">XAT740_LOCUS55312</name>
</gene>
<proteinExistence type="predicted"/>
<dbReference type="Proteomes" id="UP000663828">
    <property type="component" value="Unassembled WGS sequence"/>
</dbReference>
<accession>A0A816EPP2</accession>
<keyword evidence="2" id="KW-1185">Reference proteome</keyword>
<dbReference type="EMBL" id="CAJNOR010010305">
    <property type="protein sequence ID" value="CAF1652750.1"/>
    <property type="molecule type" value="Genomic_DNA"/>
</dbReference>
<sequence>MICMSAYTGDKLINGVDFGRFGTLVELGGTFLAEILQCYESIPKGLVLDLPQCIAVVKNGDENRTDSPVTIFIGEHTIFSDGRMSNWQIRAFDIGMAAYGTARERTEHEYQVLVEKGGFQIFMSSEESVHVQLGPRKWKLGGEYLKLMEPCNQCLEAEDVGLALRNQLDEKGYIYLKHVIQEEDVLKARATVLEYIQNLNDTGVLEKPVFSSSYIDGILSRGCDVGCVPFMEGINPITTHSAVSAIIENPKLYQIFTNIFHGVRPITFGYKWLRGMHQGGNTGCHMDRVYMNRGSSQLLTCWIP</sequence>
<comment type="caution">
    <text evidence="1">The sequence shown here is derived from an EMBL/GenBank/DDBJ whole genome shotgun (WGS) entry which is preliminary data.</text>
</comment>
<feature type="non-terminal residue" evidence="1">
    <location>
        <position position="1"/>
    </location>
</feature>
<dbReference type="PANTHER" id="PTHR40128">
    <property type="entry name" value="EXPRESSED PROTEIN"/>
    <property type="match status" value="1"/>
</dbReference>
<evidence type="ECO:0000313" key="1">
    <source>
        <dbReference type="EMBL" id="CAF1652750.1"/>
    </source>
</evidence>
<organism evidence="1 2">
    <name type="scientific">Adineta ricciae</name>
    <name type="common">Rotifer</name>
    <dbReference type="NCBI Taxonomy" id="249248"/>
    <lineage>
        <taxon>Eukaryota</taxon>
        <taxon>Metazoa</taxon>
        <taxon>Spiralia</taxon>
        <taxon>Gnathifera</taxon>
        <taxon>Rotifera</taxon>
        <taxon>Eurotatoria</taxon>
        <taxon>Bdelloidea</taxon>
        <taxon>Adinetida</taxon>
        <taxon>Adinetidae</taxon>
        <taxon>Adineta</taxon>
    </lineage>
</organism>
<name>A0A816EPP2_ADIRI</name>
<protein>
    <submittedName>
        <fullName evidence="1">Uncharacterized protein</fullName>
    </submittedName>
</protein>
<dbReference type="Gene3D" id="2.60.120.620">
    <property type="entry name" value="q2cbj1_9rhob like domain"/>
    <property type="match status" value="1"/>
</dbReference>
<evidence type="ECO:0000313" key="2">
    <source>
        <dbReference type="Proteomes" id="UP000663828"/>
    </source>
</evidence>
<dbReference type="AlphaFoldDB" id="A0A816EPP2"/>
<reference evidence="1" key="1">
    <citation type="submission" date="2021-02" db="EMBL/GenBank/DDBJ databases">
        <authorList>
            <person name="Nowell W R."/>
        </authorList>
    </citation>
    <scope>NUCLEOTIDE SEQUENCE</scope>
</reference>
<dbReference type="SUPFAM" id="SSF51197">
    <property type="entry name" value="Clavaminate synthase-like"/>
    <property type="match status" value="1"/>
</dbReference>
<dbReference type="PANTHER" id="PTHR40128:SF1">
    <property type="entry name" value="PHYTANOYL-COA HYDROXYLASE"/>
    <property type="match status" value="1"/>
</dbReference>